<reference evidence="1" key="1">
    <citation type="journal article" date="2015" name="Nature">
        <title>Complex archaea that bridge the gap between prokaryotes and eukaryotes.</title>
        <authorList>
            <person name="Spang A."/>
            <person name="Saw J.H."/>
            <person name="Jorgensen S.L."/>
            <person name="Zaremba-Niedzwiedzka K."/>
            <person name="Martijn J."/>
            <person name="Lind A.E."/>
            <person name="van Eijk R."/>
            <person name="Schleper C."/>
            <person name="Guy L."/>
            <person name="Ettema T.J."/>
        </authorList>
    </citation>
    <scope>NUCLEOTIDE SEQUENCE</scope>
</reference>
<evidence type="ECO:0000313" key="1">
    <source>
        <dbReference type="EMBL" id="KKL62513.1"/>
    </source>
</evidence>
<dbReference type="EMBL" id="LAZR01028466">
    <property type="protein sequence ID" value="KKL62513.1"/>
    <property type="molecule type" value="Genomic_DNA"/>
</dbReference>
<organism evidence="1">
    <name type="scientific">marine sediment metagenome</name>
    <dbReference type="NCBI Taxonomy" id="412755"/>
    <lineage>
        <taxon>unclassified sequences</taxon>
        <taxon>metagenomes</taxon>
        <taxon>ecological metagenomes</taxon>
    </lineage>
</organism>
<gene>
    <name evidence="1" type="ORF">LCGC14_2184480</name>
</gene>
<evidence type="ECO:0008006" key="2">
    <source>
        <dbReference type="Google" id="ProtNLM"/>
    </source>
</evidence>
<name>A0A0F9DLB9_9ZZZZ</name>
<proteinExistence type="predicted"/>
<sequence length="185" mass="21467">MREFDTGATRDTDENKLDFDGFLSPLVLHRYAEYLNKHRTQADGKLRDSDNWQKGIPLAVYMKSAFRHFFYWWAYHRKTNIVVKEDIEESLCGLLFNAMGYLHEHLKGDYNALEIDGPKSRFKVGDKVKINLLPPMGKAIIEACVKANYIGVYDHECGNGHHIIDVGVLKKRWFSDNEIFPVEDN</sequence>
<dbReference type="AlphaFoldDB" id="A0A0F9DLB9"/>
<protein>
    <recommendedName>
        <fullName evidence="2">dATP/dGTP diphosphohydrolase N-terminal domain-containing protein</fullName>
    </recommendedName>
</protein>
<comment type="caution">
    <text evidence="1">The sequence shown here is derived from an EMBL/GenBank/DDBJ whole genome shotgun (WGS) entry which is preliminary data.</text>
</comment>
<accession>A0A0F9DLB9</accession>